<proteinExistence type="inferred from homology"/>
<evidence type="ECO:0000256" key="2">
    <source>
        <dbReference type="RuleBase" id="RU003690"/>
    </source>
</evidence>
<reference evidence="3" key="2">
    <citation type="submission" date="2017-06" db="EMBL/GenBank/DDBJ databases">
        <title>WGS assembly of Brachypodium distachyon.</title>
        <authorList>
            <consortium name="The International Brachypodium Initiative"/>
            <person name="Lucas S."/>
            <person name="Harmon-Smith M."/>
            <person name="Lail K."/>
            <person name="Tice H."/>
            <person name="Grimwood J."/>
            <person name="Bruce D."/>
            <person name="Barry K."/>
            <person name="Shu S."/>
            <person name="Lindquist E."/>
            <person name="Wang M."/>
            <person name="Pitluck S."/>
            <person name="Vogel J.P."/>
            <person name="Garvin D.F."/>
            <person name="Mockler T.C."/>
            <person name="Schmutz J."/>
            <person name="Rokhsar D."/>
            <person name="Bevan M.W."/>
        </authorList>
    </citation>
    <scope>NUCLEOTIDE SEQUENCE</scope>
    <source>
        <strain evidence="3">Bd21</strain>
    </source>
</reference>
<sequence length="104" mass="12070">MGSPKDSLNDTYRVDCLSSYMGSTLDAIRNGVNVRGYFTWAFMDLFELRAGYQSKYGLYRVDFDDMRRPRQARLSARWYSGFLKKNGSSLLISRTQEDLTRNTV</sequence>
<organism evidence="3">
    <name type="scientific">Brachypodium distachyon</name>
    <name type="common">Purple false brome</name>
    <name type="synonym">Trachynia distachya</name>
    <dbReference type="NCBI Taxonomy" id="15368"/>
    <lineage>
        <taxon>Eukaryota</taxon>
        <taxon>Viridiplantae</taxon>
        <taxon>Streptophyta</taxon>
        <taxon>Embryophyta</taxon>
        <taxon>Tracheophyta</taxon>
        <taxon>Spermatophyta</taxon>
        <taxon>Magnoliopsida</taxon>
        <taxon>Liliopsida</taxon>
        <taxon>Poales</taxon>
        <taxon>Poaceae</taxon>
        <taxon>BOP clade</taxon>
        <taxon>Pooideae</taxon>
        <taxon>Stipodae</taxon>
        <taxon>Brachypodieae</taxon>
        <taxon>Brachypodium</taxon>
    </lineage>
</organism>
<reference evidence="3 4" key="1">
    <citation type="journal article" date="2010" name="Nature">
        <title>Genome sequencing and analysis of the model grass Brachypodium distachyon.</title>
        <authorList>
            <consortium name="International Brachypodium Initiative"/>
        </authorList>
    </citation>
    <scope>NUCLEOTIDE SEQUENCE [LARGE SCALE GENOMIC DNA]</scope>
    <source>
        <strain evidence="3 4">Bd21</strain>
    </source>
</reference>
<dbReference type="Gene3D" id="3.20.20.80">
    <property type="entry name" value="Glycosidases"/>
    <property type="match status" value="1"/>
</dbReference>
<dbReference type="Proteomes" id="UP000008810">
    <property type="component" value="Chromosome 3"/>
</dbReference>
<dbReference type="OrthoDB" id="65569at2759"/>
<dbReference type="FunCoup" id="A0A0Q3FJP6">
    <property type="interactions" value="2"/>
</dbReference>
<accession>A0A0Q3FJP6</accession>
<keyword evidence="5" id="KW-1185">Reference proteome</keyword>
<dbReference type="InterPro" id="IPR001360">
    <property type="entry name" value="Glyco_hydro_1"/>
</dbReference>
<dbReference type="Pfam" id="PF00232">
    <property type="entry name" value="Glyco_hydro_1"/>
    <property type="match status" value="1"/>
</dbReference>
<reference evidence="4" key="3">
    <citation type="submission" date="2018-08" db="UniProtKB">
        <authorList>
            <consortium name="EnsemblPlants"/>
        </authorList>
    </citation>
    <scope>IDENTIFICATION</scope>
    <source>
        <strain evidence="4">cv. Bd21</strain>
    </source>
</reference>
<dbReference type="PRINTS" id="PR00131">
    <property type="entry name" value="GLHYDRLASE1"/>
</dbReference>
<dbReference type="EnsemblPlants" id="KQJ99855">
    <property type="protein sequence ID" value="KQJ99855"/>
    <property type="gene ID" value="BRADI_3g45611v3"/>
</dbReference>
<gene>
    <name evidence="3" type="ORF">BRADI_3g45611v3</name>
</gene>
<dbReference type="InterPro" id="IPR017853">
    <property type="entry name" value="GH"/>
</dbReference>
<dbReference type="SUPFAM" id="SSF51445">
    <property type="entry name" value="(Trans)glycosidases"/>
    <property type="match status" value="1"/>
</dbReference>
<evidence type="ECO:0000256" key="1">
    <source>
        <dbReference type="ARBA" id="ARBA00010838"/>
    </source>
</evidence>
<evidence type="ECO:0000313" key="5">
    <source>
        <dbReference type="Proteomes" id="UP000008810"/>
    </source>
</evidence>
<name>A0A0Q3FJP6_BRADI</name>
<dbReference type="PANTHER" id="PTHR10353:SF306">
    <property type="entry name" value="4-HYDROXY-7-METHOXY-3-OXO-3,4-DIHYDRO-2H-1,4-BENZOXAZIN-2-YL GLUCOSIDEBETA-D-GLUCOSIDASE"/>
    <property type="match status" value="1"/>
</dbReference>
<dbReference type="Gramene" id="KQJ99855">
    <property type="protein sequence ID" value="KQJ99855"/>
    <property type="gene ID" value="BRADI_3g45611v3"/>
</dbReference>
<protein>
    <recommendedName>
        <fullName evidence="6">4-hydroxy-7-methoxy-3-oxo-3,4-dihydro-2H-1,4-benzoxazin-2-yl glucosidebeta-D-glucosidase</fullName>
    </recommendedName>
</protein>
<evidence type="ECO:0008006" key="6">
    <source>
        <dbReference type="Google" id="ProtNLM"/>
    </source>
</evidence>
<dbReference type="EMBL" id="CM000882">
    <property type="protein sequence ID" value="KQJ99855.1"/>
    <property type="molecule type" value="Genomic_DNA"/>
</dbReference>
<dbReference type="STRING" id="15368.A0A0Q3FJP6"/>
<dbReference type="AlphaFoldDB" id="A0A0Q3FJP6"/>
<evidence type="ECO:0000313" key="3">
    <source>
        <dbReference type="EMBL" id="KQJ99855.1"/>
    </source>
</evidence>
<comment type="similarity">
    <text evidence="1 2">Belongs to the glycosyl hydrolase 1 family.</text>
</comment>
<dbReference type="GO" id="GO:0005975">
    <property type="term" value="P:carbohydrate metabolic process"/>
    <property type="evidence" value="ECO:0007669"/>
    <property type="project" value="InterPro"/>
</dbReference>
<feature type="non-terminal residue" evidence="3">
    <location>
        <position position="104"/>
    </location>
</feature>
<dbReference type="InParanoid" id="A0A0Q3FJP6"/>
<dbReference type="GO" id="GO:0008422">
    <property type="term" value="F:beta-glucosidase activity"/>
    <property type="evidence" value="ECO:0007669"/>
    <property type="project" value="UniProtKB-ARBA"/>
</dbReference>
<evidence type="ECO:0000313" key="4">
    <source>
        <dbReference type="EnsemblPlants" id="KQJ99855"/>
    </source>
</evidence>
<dbReference type="PANTHER" id="PTHR10353">
    <property type="entry name" value="GLYCOSYL HYDROLASE"/>
    <property type="match status" value="1"/>
</dbReference>